<proteinExistence type="predicted"/>
<keyword evidence="2" id="KW-1185">Reference proteome</keyword>
<evidence type="ECO:0000313" key="2">
    <source>
        <dbReference type="Proteomes" id="UP000595564"/>
    </source>
</evidence>
<sequence>MEIKGFVIDASSMIILDKAGAMGVLSSHVPLISTVSIKKEFEEKSEPKEWFKNIKWRDTKSAGDKSIQSLIIRNLNFALLSDDFKLLEYAENHNKPYTSAIAIPAFLYLNEVIHKETAIILFERIHEIGYYSDKVISLAWSFFDRNLAPEWF</sequence>
<name>A0A7R6SXS0_9BACT</name>
<protein>
    <submittedName>
        <fullName evidence="1">Uncharacterized protein</fullName>
    </submittedName>
</protein>
<dbReference type="Proteomes" id="UP000595564">
    <property type="component" value="Chromosome"/>
</dbReference>
<evidence type="ECO:0000313" key="1">
    <source>
        <dbReference type="EMBL" id="BBB31786.1"/>
    </source>
</evidence>
<accession>A0A7R6SXS0</accession>
<dbReference type="KEGG" id="thyd:TTHT_0143"/>
<dbReference type="AlphaFoldDB" id="A0A7R6SXS0"/>
<reference evidence="1 2" key="1">
    <citation type="journal article" date="2012" name="Extremophiles">
        <title>Thermotomaculum hydrothermale gen. nov., sp. nov., a novel heterotrophic thermophile within the phylum Acidobacteria from a deep-sea hydrothermal vent chimney in the Southern Okinawa Trough.</title>
        <authorList>
            <person name="Izumi H."/>
            <person name="Nunoura T."/>
            <person name="Miyazaki M."/>
            <person name="Mino S."/>
            <person name="Toki T."/>
            <person name="Takai K."/>
            <person name="Sako Y."/>
            <person name="Sawabe T."/>
            <person name="Nakagawa S."/>
        </authorList>
    </citation>
    <scope>NUCLEOTIDE SEQUENCE [LARGE SCALE GENOMIC DNA]</scope>
    <source>
        <strain evidence="1 2">AC55</strain>
    </source>
</reference>
<dbReference type="RefSeq" id="WP_201328117.1">
    <property type="nucleotide sequence ID" value="NZ_AP017470.1"/>
</dbReference>
<organism evidence="1 2">
    <name type="scientific">Thermotomaculum hydrothermale</name>
    <dbReference type="NCBI Taxonomy" id="981385"/>
    <lineage>
        <taxon>Bacteria</taxon>
        <taxon>Pseudomonadati</taxon>
        <taxon>Acidobacteriota</taxon>
        <taxon>Holophagae</taxon>
        <taxon>Thermotomaculales</taxon>
        <taxon>Thermotomaculaceae</taxon>
        <taxon>Thermotomaculum</taxon>
    </lineage>
</organism>
<dbReference type="EMBL" id="AP017470">
    <property type="protein sequence ID" value="BBB31786.1"/>
    <property type="molecule type" value="Genomic_DNA"/>
</dbReference>
<gene>
    <name evidence="1" type="ORF">TTHT_0143</name>
</gene>